<dbReference type="AlphaFoldDB" id="A0A518E4T0"/>
<dbReference type="NCBIfam" id="TIGR04294">
    <property type="entry name" value="pre_pil_HX9DG"/>
    <property type="match status" value="1"/>
</dbReference>
<dbReference type="Pfam" id="PF07596">
    <property type="entry name" value="SBP_bac_10"/>
    <property type="match status" value="1"/>
</dbReference>
<gene>
    <name evidence="3" type="ORF">Pla8534_69890</name>
</gene>
<dbReference type="EMBL" id="CP036433">
    <property type="protein sequence ID" value="QDU99078.1"/>
    <property type="molecule type" value="Genomic_DNA"/>
</dbReference>
<evidence type="ECO:0000313" key="3">
    <source>
        <dbReference type="EMBL" id="QDU99078.1"/>
    </source>
</evidence>
<dbReference type="InterPro" id="IPR011453">
    <property type="entry name" value="DUF1559"/>
</dbReference>
<keyword evidence="4" id="KW-1185">Reference proteome</keyword>
<feature type="domain" description="DUF1559" evidence="2">
    <location>
        <begin position="73"/>
        <end position="343"/>
    </location>
</feature>
<sequence>MYVGTHLVCHHCHSAAPGVYRWVSKPGQSLIRILKLHPLSSRSRRAFGFTLVELLVVIAIIGVLVALLLPAVQMAREAARRMQCTNNLRQIGLACHTYHDAHQTFPPGRLLYNGVDSGGSPTKIVTGFLAMVLPYVEQAGLSDAYDQRFGFDDPANQVVANQVVNVFLCPSTPGPRVTPIYSGWNLGWSTSMSALPGLTGAATDYQGVRGVHYVERVGPAAGTHIWDGTCGILNEQGTSVGDITDGSSHTILLFEMAGKPASWRLGKQQPDPTNAQFFSHGPWVGNNGIGIYNWASDGSVKGCDTCNSFINVDNELSPYSFHPGVINVMMADGSTQAVSESLASDTFVDLCRKEDGNQIHGF</sequence>
<accession>A0A518E4T0</accession>
<evidence type="ECO:0000256" key="1">
    <source>
        <dbReference type="SAM" id="Phobius"/>
    </source>
</evidence>
<evidence type="ECO:0000313" key="4">
    <source>
        <dbReference type="Proteomes" id="UP000317648"/>
    </source>
</evidence>
<feature type="transmembrane region" description="Helical" evidence="1">
    <location>
        <begin position="46"/>
        <end position="72"/>
    </location>
</feature>
<keyword evidence="1" id="KW-0812">Transmembrane</keyword>
<evidence type="ECO:0000259" key="2">
    <source>
        <dbReference type="Pfam" id="PF07596"/>
    </source>
</evidence>
<dbReference type="InterPro" id="IPR045584">
    <property type="entry name" value="Pilin-like"/>
</dbReference>
<dbReference type="InterPro" id="IPR012902">
    <property type="entry name" value="N_methyl_site"/>
</dbReference>
<reference evidence="3 4" key="1">
    <citation type="submission" date="2019-02" db="EMBL/GenBank/DDBJ databases">
        <title>Deep-cultivation of Planctomycetes and their phenomic and genomic characterization uncovers novel biology.</title>
        <authorList>
            <person name="Wiegand S."/>
            <person name="Jogler M."/>
            <person name="Boedeker C."/>
            <person name="Pinto D."/>
            <person name="Vollmers J."/>
            <person name="Rivas-Marin E."/>
            <person name="Kohn T."/>
            <person name="Peeters S.H."/>
            <person name="Heuer A."/>
            <person name="Rast P."/>
            <person name="Oberbeckmann S."/>
            <person name="Bunk B."/>
            <person name="Jeske O."/>
            <person name="Meyerdierks A."/>
            <person name="Storesund J.E."/>
            <person name="Kallscheuer N."/>
            <person name="Luecker S."/>
            <person name="Lage O.M."/>
            <person name="Pohl T."/>
            <person name="Merkel B.J."/>
            <person name="Hornburger P."/>
            <person name="Mueller R.-W."/>
            <person name="Bruemmer F."/>
            <person name="Labrenz M."/>
            <person name="Spormann A.M."/>
            <person name="Op den Camp H."/>
            <person name="Overmann J."/>
            <person name="Amann R."/>
            <person name="Jetten M.S.M."/>
            <person name="Mascher T."/>
            <person name="Medema M.H."/>
            <person name="Devos D.P."/>
            <person name="Kaster A.-K."/>
            <person name="Ovreas L."/>
            <person name="Rohde M."/>
            <person name="Galperin M.Y."/>
            <person name="Jogler C."/>
        </authorList>
    </citation>
    <scope>NUCLEOTIDE SEQUENCE [LARGE SCALE GENOMIC DNA]</scope>
    <source>
        <strain evidence="3 4">Pla85_3_4</strain>
    </source>
</reference>
<organism evidence="3 4">
    <name type="scientific">Lignipirellula cremea</name>
    <dbReference type="NCBI Taxonomy" id="2528010"/>
    <lineage>
        <taxon>Bacteria</taxon>
        <taxon>Pseudomonadati</taxon>
        <taxon>Planctomycetota</taxon>
        <taxon>Planctomycetia</taxon>
        <taxon>Pirellulales</taxon>
        <taxon>Pirellulaceae</taxon>
        <taxon>Lignipirellula</taxon>
    </lineage>
</organism>
<dbReference type="Gene3D" id="3.30.700.10">
    <property type="entry name" value="Glycoprotein, Type 4 Pilin"/>
    <property type="match status" value="1"/>
</dbReference>
<proteinExistence type="predicted"/>
<name>A0A518E4T0_9BACT</name>
<dbReference type="Pfam" id="PF07963">
    <property type="entry name" value="N_methyl"/>
    <property type="match status" value="1"/>
</dbReference>
<dbReference type="OrthoDB" id="289947at2"/>
<dbReference type="SUPFAM" id="SSF54523">
    <property type="entry name" value="Pili subunits"/>
    <property type="match status" value="1"/>
</dbReference>
<dbReference type="PANTHER" id="PTHR30093:SF2">
    <property type="entry name" value="TYPE II SECRETION SYSTEM PROTEIN H"/>
    <property type="match status" value="1"/>
</dbReference>
<dbReference type="PANTHER" id="PTHR30093">
    <property type="entry name" value="GENERAL SECRETION PATHWAY PROTEIN G"/>
    <property type="match status" value="1"/>
</dbReference>
<dbReference type="InterPro" id="IPR027558">
    <property type="entry name" value="Pre_pil_HX9DG_C"/>
</dbReference>
<dbReference type="NCBIfam" id="TIGR02532">
    <property type="entry name" value="IV_pilin_GFxxxE"/>
    <property type="match status" value="1"/>
</dbReference>
<keyword evidence="1" id="KW-0472">Membrane</keyword>
<protein>
    <recommendedName>
        <fullName evidence="2">DUF1559 domain-containing protein</fullName>
    </recommendedName>
</protein>
<keyword evidence="1" id="KW-1133">Transmembrane helix</keyword>
<dbReference type="KEGG" id="lcre:Pla8534_69890"/>
<dbReference type="Proteomes" id="UP000317648">
    <property type="component" value="Chromosome"/>
</dbReference>